<name>A0ACD0P1T4_9BASI</name>
<organism evidence="1 2">
    <name type="scientific">Violaceomyces palustris</name>
    <dbReference type="NCBI Taxonomy" id="1673888"/>
    <lineage>
        <taxon>Eukaryota</taxon>
        <taxon>Fungi</taxon>
        <taxon>Dikarya</taxon>
        <taxon>Basidiomycota</taxon>
        <taxon>Ustilaginomycotina</taxon>
        <taxon>Ustilaginomycetes</taxon>
        <taxon>Violaceomycetales</taxon>
        <taxon>Violaceomycetaceae</taxon>
        <taxon>Violaceomyces</taxon>
    </lineage>
</organism>
<dbReference type="Proteomes" id="UP000245626">
    <property type="component" value="Unassembled WGS sequence"/>
</dbReference>
<proteinExistence type="predicted"/>
<keyword evidence="2" id="KW-1185">Reference proteome</keyword>
<reference evidence="1 2" key="1">
    <citation type="journal article" date="2018" name="Mol. Biol. Evol.">
        <title>Broad Genomic Sampling Reveals a Smut Pathogenic Ancestry of the Fungal Clade Ustilaginomycotina.</title>
        <authorList>
            <person name="Kijpornyongpan T."/>
            <person name="Mondo S.J."/>
            <person name="Barry K."/>
            <person name="Sandor L."/>
            <person name="Lee J."/>
            <person name="Lipzen A."/>
            <person name="Pangilinan J."/>
            <person name="LaButti K."/>
            <person name="Hainaut M."/>
            <person name="Henrissat B."/>
            <person name="Grigoriev I.V."/>
            <person name="Spatafora J.W."/>
            <person name="Aime M.C."/>
        </authorList>
    </citation>
    <scope>NUCLEOTIDE SEQUENCE [LARGE SCALE GENOMIC DNA]</scope>
    <source>
        <strain evidence="1 2">SA 807</strain>
    </source>
</reference>
<protein>
    <submittedName>
        <fullName evidence="1">Uncharacterized protein</fullName>
    </submittedName>
</protein>
<evidence type="ECO:0000313" key="1">
    <source>
        <dbReference type="EMBL" id="PWN51987.1"/>
    </source>
</evidence>
<dbReference type="EMBL" id="KZ819804">
    <property type="protein sequence ID" value="PWN51987.1"/>
    <property type="molecule type" value="Genomic_DNA"/>
</dbReference>
<accession>A0ACD0P1T4</accession>
<evidence type="ECO:0000313" key="2">
    <source>
        <dbReference type="Proteomes" id="UP000245626"/>
    </source>
</evidence>
<sequence>MPPPTESQSKLTKKQQKAEAFKKATKKRKGDSQIPDGGDLPQMDDEIESEPQPSTSTLEPSREREREKNNKGKGKGKSKEEEEEKEDEKASAKSKKRKRNEIDASNTSPSSSSAVVPAKSQTEAASKTIKAKKTTFAEDGEKVETELAVPSTTTKAAGEEEEGGEKGKTSAKSKYIVFVGNMSFDLTSDDISKHFGKTCGEVPSVRLLTKKGDPSALASLSKSKQKSIAKGKAKDPSAPQSKGCAFLEFKTHTALQKALLFHHTMYGGRQINVELSAGGGGKSQNRVEKIKKKNEALEKERAKIHEKYLAPANANHKAIQAEKASRGEGGPPKKKLRQDEEGQAQWGSRGSGGSSDRLADGNPPAIRSRRKPGAPSKFSASGSNAVRLQG</sequence>
<gene>
    <name evidence="1" type="ORF">IE53DRAFT_385632</name>
</gene>